<comment type="caution">
    <text evidence="1">The sequence shown here is derived from an EMBL/GenBank/DDBJ whole genome shotgun (WGS) entry which is preliminary data.</text>
</comment>
<dbReference type="EMBL" id="BKCJ010010870">
    <property type="protein sequence ID" value="GEU93508.1"/>
    <property type="molecule type" value="Genomic_DNA"/>
</dbReference>
<protein>
    <submittedName>
        <fullName evidence="1">Uncharacterized protein</fullName>
    </submittedName>
</protein>
<reference evidence="1" key="1">
    <citation type="journal article" date="2019" name="Sci. Rep.">
        <title>Draft genome of Tanacetum cinerariifolium, the natural source of mosquito coil.</title>
        <authorList>
            <person name="Yamashiro T."/>
            <person name="Shiraishi A."/>
            <person name="Satake H."/>
            <person name="Nakayama K."/>
        </authorList>
    </citation>
    <scope>NUCLEOTIDE SEQUENCE</scope>
</reference>
<sequence length="127" mass="13912">MDDEPMWAADRVVSPTPCSAITILETANEFAIKGGCITFEVDETIAMETQSSLMDTICLGSKSPLHTQVTFSARNAPDKSSYANGIDVVVQVVLGFIDLMIQKDQDQYHGILEDGLKIDIMDSRRLA</sequence>
<evidence type="ECO:0000313" key="1">
    <source>
        <dbReference type="EMBL" id="GEU93508.1"/>
    </source>
</evidence>
<proteinExistence type="predicted"/>
<organism evidence="1">
    <name type="scientific">Tanacetum cinerariifolium</name>
    <name type="common">Dalmatian daisy</name>
    <name type="synonym">Chrysanthemum cinerariifolium</name>
    <dbReference type="NCBI Taxonomy" id="118510"/>
    <lineage>
        <taxon>Eukaryota</taxon>
        <taxon>Viridiplantae</taxon>
        <taxon>Streptophyta</taxon>
        <taxon>Embryophyta</taxon>
        <taxon>Tracheophyta</taxon>
        <taxon>Spermatophyta</taxon>
        <taxon>Magnoliopsida</taxon>
        <taxon>eudicotyledons</taxon>
        <taxon>Gunneridae</taxon>
        <taxon>Pentapetalae</taxon>
        <taxon>asterids</taxon>
        <taxon>campanulids</taxon>
        <taxon>Asterales</taxon>
        <taxon>Asteraceae</taxon>
        <taxon>Asteroideae</taxon>
        <taxon>Anthemideae</taxon>
        <taxon>Anthemidinae</taxon>
        <taxon>Tanacetum</taxon>
    </lineage>
</organism>
<name>A0A6L2P4W3_TANCI</name>
<dbReference type="AlphaFoldDB" id="A0A6L2P4W3"/>
<accession>A0A6L2P4W3</accession>
<gene>
    <name evidence="1" type="ORF">Tci_065486</name>
</gene>